<dbReference type="Gene3D" id="3.40.50.300">
    <property type="entry name" value="P-loop containing nucleotide triphosphate hydrolases"/>
    <property type="match status" value="1"/>
</dbReference>
<dbReference type="Pfam" id="PF24809">
    <property type="entry name" value="DUF7708"/>
    <property type="match status" value="1"/>
</dbReference>
<dbReference type="Pfam" id="PF24883">
    <property type="entry name" value="NPHP3_N"/>
    <property type="match status" value="1"/>
</dbReference>
<dbReference type="EMBL" id="MU864943">
    <property type="protein sequence ID" value="KAK4465022.1"/>
    <property type="molecule type" value="Genomic_DNA"/>
</dbReference>
<accession>A0AAV9HZP6</accession>
<reference evidence="4" key="2">
    <citation type="submission" date="2023-06" db="EMBL/GenBank/DDBJ databases">
        <authorList>
            <consortium name="Lawrence Berkeley National Laboratory"/>
            <person name="Mondo S.J."/>
            <person name="Hensen N."/>
            <person name="Bonometti L."/>
            <person name="Westerberg I."/>
            <person name="Brannstrom I.O."/>
            <person name="Guillou S."/>
            <person name="Cros-Aarteil S."/>
            <person name="Calhoun S."/>
            <person name="Haridas S."/>
            <person name="Kuo A."/>
            <person name="Pangilinan J."/>
            <person name="Riley R."/>
            <person name="Labutti K."/>
            <person name="Andreopoulos B."/>
            <person name="Lipzen A."/>
            <person name="Chen C."/>
            <person name="Yanf M."/>
            <person name="Daum C."/>
            <person name="Ng V."/>
            <person name="Clum A."/>
            <person name="Steindorff A."/>
            <person name="Ohm R."/>
            <person name="Martin F."/>
            <person name="Silar P."/>
            <person name="Natvig D."/>
            <person name="Lalanne C."/>
            <person name="Gautier V."/>
            <person name="Ament-Velasquez S.L."/>
            <person name="Kruys A."/>
            <person name="Hutchinson M.I."/>
            <person name="Powell A.J."/>
            <person name="Barry K."/>
            <person name="Miller A.N."/>
            <person name="Grigoriev I.V."/>
            <person name="Debuchy R."/>
            <person name="Gladieux P."/>
            <person name="Thoren M.H."/>
            <person name="Johannesson H."/>
        </authorList>
    </citation>
    <scope>NUCLEOTIDE SEQUENCE</scope>
    <source>
        <strain evidence="4">PSN324</strain>
    </source>
</reference>
<proteinExistence type="predicted"/>
<dbReference type="PANTHER" id="PTHR10039">
    <property type="entry name" value="AMELOGENIN"/>
    <property type="match status" value="1"/>
</dbReference>
<dbReference type="InterPro" id="IPR056884">
    <property type="entry name" value="NPHP3-like_N"/>
</dbReference>
<dbReference type="PANTHER" id="PTHR10039:SF14">
    <property type="entry name" value="NACHT DOMAIN-CONTAINING PROTEIN"/>
    <property type="match status" value="1"/>
</dbReference>
<evidence type="ECO:0000256" key="1">
    <source>
        <dbReference type="ARBA" id="ARBA00022737"/>
    </source>
</evidence>
<dbReference type="InterPro" id="IPR027417">
    <property type="entry name" value="P-loop_NTPase"/>
</dbReference>
<dbReference type="SUPFAM" id="SSF52540">
    <property type="entry name" value="P-loop containing nucleoside triphosphate hydrolases"/>
    <property type="match status" value="1"/>
</dbReference>
<dbReference type="AlphaFoldDB" id="A0AAV9HZP6"/>
<protein>
    <recommendedName>
        <fullName evidence="6">NACHT domain-containing protein</fullName>
    </recommendedName>
</protein>
<evidence type="ECO:0000313" key="5">
    <source>
        <dbReference type="Proteomes" id="UP001321749"/>
    </source>
</evidence>
<feature type="domain" description="DUF7708" evidence="2">
    <location>
        <begin position="72"/>
        <end position="209"/>
    </location>
</feature>
<dbReference type="InterPro" id="IPR056125">
    <property type="entry name" value="DUF7708"/>
</dbReference>
<feature type="domain" description="Nephrocystin 3-like N-terminal" evidence="3">
    <location>
        <begin position="270"/>
        <end position="438"/>
    </location>
</feature>
<sequence length="786" mass="88052">MALGQQTPVSPSARKTMEDAFHELQRNVSFADRKALQDTTLGDVQLAADLIQNQLAARQSLRNMGRLAPLFDGLSHYSKSIEVLCNGTPLMPWIWAPIKVILKVASDHVEAFAKIIRAYARIAESLGRFKVFNDIFPDNINVQDTLAIFYVDILKFHRAAYKFVCRGGWKTLFLSSWGRFQRQFDAIFEDLQRHEDLIDKTANAADMAEAKAMRDAQEVWRQEFLDKLAKDEEERTASQYLTVVGWLKLDESDQLKIFDSISSEALECPGTSDWITKNQKLASWLRARNETCFLVLHGPPGTGKSVIASRIATFLRSSAASSVITHFCTYSHRISVEHEQVLRSILAQLICHHTDLIAHAYEELIARKRTPTSQTLESLIRDLMISAAHSPSTPRCIHIIIDGLNECDDAQQTKVVKALERIVSAVSRSGSTICKVLLCTQLGPTQSIEQRLSQRPKVSLSEEKAVMTRAIRQYCSWRLERLSGRLRQIGITDDDLQELANRVATKADGMFLWARLVLDYLSKNIFFSRDEILQAAGVLPRKLSEFYGQILSEIMKSLNERSVARIKLILGWIAFAKRPLKKAEFRSALAFSGGNTAVSELPPPYIFEVCAPLVEERSDSSFAFIHVSVKEYLQSSASYLKLDEQVEYYKHGISLSTCLLSGLENMATLPVAKADRDMRIIRGLHAFHAYATEHWAEYLLRLSTSPNGIDTDSEFFSVSNKLAVALNRLSPMTASPQQTVALHDTSAVPDQRLVSLQLHSALHSAVAGSMLDLAAGHLNLSTARGR</sequence>
<organism evidence="4 5">
    <name type="scientific">Cladorrhinum samala</name>
    <dbReference type="NCBI Taxonomy" id="585594"/>
    <lineage>
        <taxon>Eukaryota</taxon>
        <taxon>Fungi</taxon>
        <taxon>Dikarya</taxon>
        <taxon>Ascomycota</taxon>
        <taxon>Pezizomycotina</taxon>
        <taxon>Sordariomycetes</taxon>
        <taxon>Sordariomycetidae</taxon>
        <taxon>Sordariales</taxon>
        <taxon>Podosporaceae</taxon>
        <taxon>Cladorrhinum</taxon>
    </lineage>
</organism>
<evidence type="ECO:0000259" key="3">
    <source>
        <dbReference type="Pfam" id="PF24883"/>
    </source>
</evidence>
<keyword evidence="5" id="KW-1185">Reference proteome</keyword>
<reference evidence="4" key="1">
    <citation type="journal article" date="2023" name="Mol. Phylogenet. Evol.">
        <title>Genome-scale phylogeny and comparative genomics of the fungal order Sordariales.</title>
        <authorList>
            <person name="Hensen N."/>
            <person name="Bonometti L."/>
            <person name="Westerberg I."/>
            <person name="Brannstrom I.O."/>
            <person name="Guillou S."/>
            <person name="Cros-Aarteil S."/>
            <person name="Calhoun S."/>
            <person name="Haridas S."/>
            <person name="Kuo A."/>
            <person name="Mondo S."/>
            <person name="Pangilinan J."/>
            <person name="Riley R."/>
            <person name="LaButti K."/>
            <person name="Andreopoulos B."/>
            <person name="Lipzen A."/>
            <person name="Chen C."/>
            <person name="Yan M."/>
            <person name="Daum C."/>
            <person name="Ng V."/>
            <person name="Clum A."/>
            <person name="Steindorff A."/>
            <person name="Ohm R.A."/>
            <person name="Martin F."/>
            <person name="Silar P."/>
            <person name="Natvig D.O."/>
            <person name="Lalanne C."/>
            <person name="Gautier V."/>
            <person name="Ament-Velasquez S.L."/>
            <person name="Kruys A."/>
            <person name="Hutchinson M.I."/>
            <person name="Powell A.J."/>
            <person name="Barry K."/>
            <person name="Miller A.N."/>
            <person name="Grigoriev I.V."/>
            <person name="Debuchy R."/>
            <person name="Gladieux P."/>
            <person name="Hiltunen Thoren M."/>
            <person name="Johannesson H."/>
        </authorList>
    </citation>
    <scope>NUCLEOTIDE SEQUENCE</scope>
    <source>
        <strain evidence="4">PSN324</strain>
    </source>
</reference>
<evidence type="ECO:0000313" key="4">
    <source>
        <dbReference type="EMBL" id="KAK4465022.1"/>
    </source>
</evidence>
<evidence type="ECO:0008006" key="6">
    <source>
        <dbReference type="Google" id="ProtNLM"/>
    </source>
</evidence>
<dbReference type="Proteomes" id="UP001321749">
    <property type="component" value="Unassembled WGS sequence"/>
</dbReference>
<name>A0AAV9HZP6_9PEZI</name>
<evidence type="ECO:0000259" key="2">
    <source>
        <dbReference type="Pfam" id="PF24809"/>
    </source>
</evidence>
<keyword evidence="1" id="KW-0677">Repeat</keyword>
<comment type="caution">
    <text evidence="4">The sequence shown here is derived from an EMBL/GenBank/DDBJ whole genome shotgun (WGS) entry which is preliminary data.</text>
</comment>
<gene>
    <name evidence="4" type="ORF">QBC42DRAFT_29603</name>
</gene>